<feature type="non-terminal residue" evidence="1">
    <location>
        <position position="71"/>
    </location>
</feature>
<protein>
    <submittedName>
        <fullName evidence="1">Uncharacterized protein</fullName>
    </submittedName>
</protein>
<proteinExistence type="predicted"/>
<accession>A0A699VA01</accession>
<comment type="caution">
    <text evidence="1">The sequence shown here is derived from an EMBL/GenBank/DDBJ whole genome shotgun (WGS) entry which is preliminary data.</text>
</comment>
<name>A0A699VA01_TANCI</name>
<reference evidence="1" key="1">
    <citation type="journal article" date="2019" name="Sci. Rep.">
        <title>Draft genome of Tanacetum cinerariifolium, the natural source of mosquito coil.</title>
        <authorList>
            <person name="Yamashiro T."/>
            <person name="Shiraishi A."/>
            <person name="Satake H."/>
            <person name="Nakayama K."/>
        </authorList>
    </citation>
    <scope>NUCLEOTIDE SEQUENCE</scope>
</reference>
<organism evidence="1">
    <name type="scientific">Tanacetum cinerariifolium</name>
    <name type="common">Dalmatian daisy</name>
    <name type="synonym">Chrysanthemum cinerariifolium</name>
    <dbReference type="NCBI Taxonomy" id="118510"/>
    <lineage>
        <taxon>Eukaryota</taxon>
        <taxon>Viridiplantae</taxon>
        <taxon>Streptophyta</taxon>
        <taxon>Embryophyta</taxon>
        <taxon>Tracheophyta</taxon>
        <taxon>Spermatophyta</taxon>
        <taxon>Magnoliopsida</taxon>
        <taxon>eudicotyledons</taxon>
        <taxon>Gunneridae</taxon>
        <taxon>Pentapetalae</taxon>
        <taxon>asterids</taxon>
        <taxon>campanulids</taxon>
        <taxon>Asterales</taxon>
        <taxon>Asteraceae</taxon>
        <taxon>Asteroideae</taxon>
        <taxon>Anthemideae</taxon>
        <taxon>Anthemidinae</taxon>
        <taxon>Tanacetum</taxon>
    </lineage>
</organism>
<evidence type="ECO:0000313" key="1">
    <source>
        <dbReference type="EMBL" id="GFD28894.1"/>
    </source>
</evidence>
<gene>
    <name evidence="1" type="ORF">Tci_900863</name>
</gene>
<sequence>MFDELLNGSSKVVSKSAAVSAADALNQHQQTVTPLNNHTTYVPTCPNPPITTSVISSENINQAEPHAENDQ</sequence>
<dbReference type="AlphaFoldDB" id="A0A699VA01"/>
<dbReference type="EMBL" id="BKCJ011389595">
    <property type="protein sequence ID" value="GFD28894.1"/>
    <property type="molecule type" value="Genomic_DNA"/>
</dbReference>